<keyword evidence="2" id="KW-1185">Reference proteome</keyword>
<protein>
    <recommendedName>
        <fullName evidence="3">Terpene synthase</fullName>
    </recommendedName>
</protein>
<proteinExistence type="predicted"/>
<reference evidence="1 2" key="1">
    <citation type="submission" date="2024-05" db="EMBL/GenBank/DDBJ databases">
        <authorList>
            <person name="Wallberg A."/>
        </authorList>
    </citation>
    <scope>NUCLEOTIDE SEQUENCE [LARGE SCALE GENOMIC DNA]</scope>
</reference>
<evidence type="ECO:0000313" key="1">
    <source>
        <dbReference type="EMBL" id="CAL4212883.1"/>
    </source>
</evidence>
<accession>A0AAV2SN70</accession>
<name>A0AAV2SN70_MEGNR</name>
<evidence type="ECO:0000313" key="2">
    <source>
        <dbReference type="Proteomes" id="UP001497623"/>
    </source>
</evidence>
<organism evidence="1 2">
    <name type="scientific">Meganyctiphanes norvegica</name>
    <name type="common">Northern krill</name>
    <name type="synonym">Thysanopoda norvegica</name>
    <dbReference type="NCBI Taxonomy" id="48144"/>
    <lineage>
        <taxon>Eukaryota</taxon>
        <taxon>Metazoa</taxon>
        <taxon>Ecdysozoa</taxon>
        <taxon>Arthropoda</taxon>
        <taxon>Crustacea</taxon>
        <taxon>Multicrustacea</taxon>
        <taxon>Malacostraca</taxon>
        <taxon>Eumalacostraca</taxon>
        <taxon>Eucarida</taxon>
        <taxon>Euphausiacea</taxon>
        <taxon>Euphausiidae</taxon>
        <taxon>Meganyctiphanes</taxon>
    </lineage>
</organism>
<gene>
    <name evidence="1" type="ORF">MNOR_LOCUS38490</name>
</gene>
<dbReference type="Proteomes" id="UP001497623">
    <property type="component" value="Unassembled WGS sequence"/>
</dbReference>
<dbReference type="AlphaFoldDB" id="A0AAV2SN70"/>
<comment type="caution">
    <text evidence="1">The sequence shown here is derived from an EMBL/GenBank/DDBJ whole genome shotgun (WGS) entry which is preliminary data.</text>
</comment>
<dbReference type="EMBL" id="CAXKWB010088247">
    <property type="protein sequence ID" value="CAL4212883.1"/>
    <property type="molecule type" value="Genomic_DNA"/>
</dbReference>
<sequence length="411" mass="47394">MYDLGKDAMVIKEHLQNVLSLDIHKLINIDENVIKVNVHDPIFNWITDDTHIPESIIHLLDTYLNSIEGFSTNGLGQSFVSFACLKGLAWRQPEILDKEWETVAWIMVKYSKELHTINYLTEYMEFDARTKDWMNYIFSPKHCPNPCLRLELLRLMNMFAMHNGIKSRSDAINGRDLDTATDGFQSSLLSTICELHDKYSLLTVQQVPMCSASDLERAVGYYSVEIRTVLNRGHSQSKVMIIAAFVKLTKMFALLEMERHRIDRDLHFNFSAQLEGPYINFCGLIAKYDYTLGDFGAYIYEQTGFINIISDNHPLQDYIVDALETISDVSNTLDGSYLYEGTNDIVIEHRDMILNSFIRNETVLLPKHLLHRELYGITPRGAHRLRYFCQINNYQVPDIFSDPPSIDGLNL</sequence>
<evidence type="ECO:0008006" key="3">
    <source>
        <dbReference type="Google" id="ProtNLM"/>
    </source>
</evidence>